<evidence type="ECO:0000256" key="2">
    <source>
        <dbReference type="ARBA" id="ARBA00022603"/>
    </source>
</evidence>
<proteinExistence type="predicted"/>
<reference evidence="7" key="1">
    <citation type="submission" date="2021-11" db="EMBL/GenBank/DDBJ databases">
        <title>Description of novel Chryseobacterium species.</title>
        <authorList>
            <person name="Saticioglu I.B."/>
            <person name="Ay H."/>
            <person name="Altun S."/>
            <person name="Duman M."/>
        </authorList>
    </citation>
    <scope>NUCLEOTIDE SEQUENCE</scope>
    <source>
        <strain evidence="7">C-39</strain>
    </source>
</reference>
<dbReference type="GO" id="GO:0102559">
    <property type="term" value="F:peptide chain release factor N(5)-glutamine methyltransferase activity"/>
    <property type="evidence" value="ECO:0007669"/>
    <property type="project" value="UniProtKB-EC"/>
</dbReference>
<dbReference type="Pfam" id="PF05175">
    <property type="entry name" value="MTS"/>
    <property type="match status" value="1"/>
</dbReference>
<dbReference type="Gene3D" id="1.10.8.10">
    <property type="entry name" value="DNA helicase RuvA subunit, C-terminal domain"/>
    <property type="match status" value="1"/>
</dbReference>
<dbReference type="InterPro" id="IPR007848">
    <property type="entry name" value="Small_mtfrase_dom"/>
</dbReference>
<feature type="domain" description="Methyltransferase small" evidence="6">
    <location>
        <begin position="159"/>
        <end position="235"/>
    </location>
</feature>
<dbReference type="Proteomes" id="UP001107960">
    <property type="component" value="Unassembled WGS sequence"/>
</dbReference>
<dbReference type="InterPro" id="IPR002052">
    <property type="entry name" value="DNA_methylase_N6_adenine_CS"/>
</dbReference>
<evidence type="ECO:0000313" key="7">
    <source>
        <dbReference type="EMBL" id="MCC9032665.1"/>
    </source>
</evidence>
<sequence>MTLSQLKTYFSDSLSEVYTDSESIFIFQIFVENILGLNNFQQRQSADLELSDENINQFQQIISELKTGKPYLQILGETEFYGMKIFVDENVLIPRPETEELLEFAIKKIGDSRLEIGDTKLEIRDSGFGIRDLGSEISNINNHNFSEEKNAQTLKLSNSTLKILDIGTGSGIIPLVLKKYFPEAEVSSIDFSEKALKTAKKNADFHQLDINFIHADYLNLDLNKNFDIIISNPPYIGIDEENEIEDSVKGFEPTMALFSPTSDALIFYRKIADDSRKYLNENGLLFLEINQKLGQETLALYKDFSHSELIKDLSGNDRFIFGVK</sequence>
<dbReference type="EMBL" id="JAJJML010000001">
    <property type="protein sequence ID" value="MCC9032665.1"/>
    <property type="molecule type" value="Genomic_DNA"/>
</dbReference>
<evidence type="ECO:0000256" key="4">
    <source>
        <dbReference type="ARBA" id="ARBA00022691"/>
    </source>
</evidence>
<keyword evidence="4" id="KW-0949">S-adenosyl-L-methionine</keyword>
<dbReference type="RefSeq" id="WP_228459828.1">
    <property type="nucleotide sequence ID" value="NZ_JACXXP010000006.1"/>
</dbReference>
<dbReference type="GO" id="GO:0032259">
    <property type="term" value="P:methylation"/>
    <property type="evidence" value="ECO:0007669"/>
    <property type="project" value="UniProtKB-KW"/>
</dbReference>
<dbReference type="GO" id="GO:0003676">
    <property type="term" value="F:nucleic acid binding"/>
    <property type="evidence" value="ECO:0007669"/>
    <property type="project" value="InterPro"/>
</dbReference>
<dbReference type="Gene3D" id="3.40.50.150">
    <property type="entry name" value="Vaccinia Virus protein VP39"/>
    <property type="match status" value="1"/>
</dbReference>
<gene>
    <name evidence="7" type="ORF">LNP80_00135</name>
</gene>
<dbReference type="PANTHER" id="PTHR18895">
    <property type="entry name" value="HEMK METHYLTRANSFERASE"/>
    <property type="match status" value="1"/>
</dbReference>
<keyword evidence="3" id="KW-0808">Transferase</keyword>
<dbReference type="InterPro" id="IPR029063">
    <property type="entry name" value="SAM-dependent_MTases_sf"/>
</dbReference>
<comment type="catalytic activity">
    <reaction evidence="5">
        <text>L-glutaminyl-[peptide chain release factor] + S-adenosyl-L-methionine = N(5)-methyl-L-glutaminyl-[peptide chain release factor] + S-adenosyl-L-homocysteine + H(+)</text>
        <dbReference type="Rhea" id="RHEA:42896"/>
        <dbReference type="Rhea" id="RHEA-COMP:10271"/>
        <dbReference type="Rhea" id="RHEA-COMP:10272"/>
        <dbReference type="ChEBI" id="CHEBI:15378"/>
        <dbReference type="ChEBI" id="CHEBI:30011"/>
        <dbReference type="ChEBI" id="CHEBI:57856"/>
        <dbReference type="ChEBI" id="CHEBI:59789"/>
        <dbReference type="ChEBI" id="CHEBI:61891"/>
        <dbReference type="EC" id="2.1.1.297"/>
    </reaction>
</comment>
<name>A0A9Q3YTJ1_9FLAO</name>
<dbReference type="InterPro" id="IPR050320">
    <property type="entry name" value="N5-glutamine_MTase"/>
</dbReference>
<protein>
    <recommendedName>
        <fullName evidence="1">peptide chain release factor N(5)-glutamine methyltransferase</fullName>
        <ecNumber evidence="1">2.1.1.297</ecNumber>
    </recommendedName>
</protein>
<dbReference type="InterPro" id="IPR004556">
    <property type="entry name" value="HemK-like"/>
</dbReference>
<dbReference type="CDD" id="cd02440">
    <property type="entry name" value="AdoMet_MTases"/>
    <property type="match status" value="1"/>
</dbReference>
<organism evidence="7 8">
    <name type="scientific">Chryseobacterium muglaense</name>
    <dbReference type="NCBI Taxonomy" id="2893752"/>
    <lineage>
        <taxon>Bacteria</taxon>
        <taxon>Pseudomonadati</taxon>
        <taxon>Bacteroidota</taxon>
        <taxon>Flavobacteriia</taxon>
        <taxon>Flavobacteriales</taxon>
        <taxon>Weeksellaceae</taxon>
        <taxon>Chryseobacterium group</taxon>
        <taxon>Chryseobacterium</taxon>
    </lineage>
</organism>
<evidence type="ECO:0000256" key="1">
    <source>
        <dbReference type="ARBA" id="ARBA00012771"/>
    </source>
</evidence>
<accession>A0A9Q3YTJ1</accession>
<dbReference type="PROSITE" id="PS00092">
    <property type="entry name" value="N6_MTASE"/>
    <property type="match status" value="1"/>
</dbReference>
<evidence type="ECO:0000256" key="3">
    <source>
        <dbReference type="ARBA" id="ARBA00022679"/>
    </source>
</evidence>
<evidence type="ECO:0000256" key="5">
    <source>
        <dbReference type="ARBA" id="ARBA00048391"/>
    </source>
</evidence>
<dbReference type="AlphaFoldDB" id="A0A9Q3YTJ1"/>
<dbReference type="SUPFAM" id="SSF53335">
    <property type="entry name" value="S-adenosyl-L-methionine-dependent methyltransferases"/>
    <property type="match status" value="1"/>
</dbReference>
<dbReference type="PANTHER" id="PTHR18895:SF74">
    <property type="entry name" value="MTRF1L RELEASE FACTOR GLUTAMINE METHYLTRANSFERASE"/>
    <property type="match status" value="1"/>
</dbReference>
<evidence type="ECO:0000259" key="6">
    <source>
        <dbReference type="Pfam" id="PF05175"/>
    </source>
</evidence>
<dbReference type="EC" id="2.1.1.297" evidence="1"/>
<dbReference type="NCBIfam" id="TIGR00536">
    <property type="entry name" value="hemK_fam"/>
    <property type="match status" value="1"/>
</dbReference>
<comment type="caution">
    <text evidence="7">The sequence shown here is derived from an EMBL/GenBank/DDBJ whole genome shotgun (WGS) entry which is preliminary data.</text>
</comment>
<evidence type="ECO:0000313" key="8">
    <source>
        <dbReference type="Proteomes" id="UP001107960"/>
    </source>
</evidence>
<keyword evidence="2 7" id="KW-0489">Methyltransferase</keyword>